<protein>
    <submittedName>
        <fullName evidence="2">DUF5082 family protein</fullName>
    </submittedName>
</protein>
<feature type="coiled-coil region" evidence="1">
    <location>
        <begin position="3"/>
        <end position="30"/>
    </location>
</feature>
<dbReference type="EMBL" id="JAGVRK010000001">
    <property type="protein sequence ID" value="MBS2970663.1"/>
    <property type="molecule type" value="Genomic_DNA"/>
</dbReference>
<organism evidence="2 3">
    <name type="scientific">Metabacillus flavus</name>
    <dbReference type="NCBI Taxonomy" id="2823519"/>
    <lineage>
        <taxon>Bacteria</taxon>
        <taxon>Bacillati</taxon>
        <taxon>Bacillota</taxon>
        <taxon>Bacilli</taxon>
        <taxon>Bacillales</taxon>
        <taxon>Bacillaceae</taxon>
        <taxon>Metabacillus</taxon>
    </lineage>
</organism>
<proteinExistence type="predicted"/>
<name>A0ABS5LIW8_9BACI</name>
<dbReference type="InterPro" id="IPR031681">
    <property type="entry name" value="YwqH-like"/>
</dbReference>
<dbReference type="Pfam" id="PF16888">
    <property type="entry name" value="YwqH-like"/>
    <property type="match status" value="1"/>
</dbReference>
<keyword evidence="1" id="KW-0175">Coiled coil</keyword>
<dbReference type="Proteomes" id="UP000682403">
    <property type="component" value="Unassembled WGS sequence"/>
</dbReference>
<evidence type="ECO:0000313" key="3">
    <source>
        <dbReference type="Proteomes" id="UP000682403"/>
    </source>
</evidence>
<evidence type="ECO:0000313" key="2">
    <source>
        <dbReference type="EMBL" id="MBS2970663.1"/>
    </source>
</evidence>
<keyword evidence="3" id="KW-1185">Reference proteome</keyword>
<comment type="caution">
    <text evidence="2">The sequence shown here is derived from an EMBL/GenBank/DDBJ whole genome shotgun (WGS) entry which is preliminary data.</text>
</comment>
<reference evidence="2 3" key="1">
    <citation type="submission" date="2021-04" db="EMBL/GenBank/DDBJ databases">
        <title>Metabacillus sp. strain KIGAM252 whole genome sequence.</title>
        <authorList>
            <person name="Seo M.-J."/>
            <person name="Cho E.-S."/>
            <person name="Hwang C.Y."/>
            <person name="Yoon D.J."/>
        </authorList>
    </citation>
    <scope>NUCLEOTIDE SEQUENCE [LARGE SCALE GENOMIC DNA]</scope>
    <source>
        <strain evidence="2 3">KIGAM252</strain>
    </source>
</reference>
<evidence type="ECO:0000256" key="1">
    <source>
        <dbReference type="SAM" id="Coils"/>
    </source>
</evidence>
<gene>
    <name evidence="2" type="ORF">J9317_18115</name>
</gene>
<dbReference type="RefSeq" id="WP_211561227.1">
    <property type="nucleotide sequence ID" value="NZ_JAGVRK010000001.1"/>
</dbReference>
<accession>A0ABS5LIW8</accession>
<sequence length="122" mass="13939">MSLSALNAKLRDLEEKLQRLRKCSSELSDHQFDFFSSQNMVTEPDLTAKAWYGERSNDFNLIRENDMHPAYKDIQTTQFNQAFQVLSQKIQQITAEINSVKAAIASLEAEERSKAIQAAKAR</sequence>